<dbReference type="Gene3D" id="3.20.20.70">
    <property type="entry name" value="Aldolase class I"/>
    <property type="match status" value="1"/>
</dbReference>
<dbReference type="STRING" id="1236220.SAMN04488112_108104"/>
<keyword evidence="6 9" id="KW-0822">Tryptophan biosynthesis</keyword>
<dbReference type="GO" id="GO:0004640">
    <property type="term" value="F:phosphoribosylanthranilate isomerase activity"/>
    <property type="evidence" value="ECO:0007669"/>
    <property type="project" value="UniProtKB-UniRule"/>
</dbReference>
<evidence type="ECO:0000313" key="12">
    <source>
        <dbReference type="EMBL" id="SDC46094.1"/>
    </source>
</evidence>
<dbReference type="InterPro" id="IPR013785">
    <property type="entry name" value="Aldolase_TIM"/>
</dbReference>
<evidence type="ECO:0000256" key="6">
    <source>
        <dbReference type="ARBA" id="ARBA00022822"/>
    </source>
</evidence>
<evidence type="ECO:0000256" key="9">
    <source>
        <dbReference type="HAMAP-Rule" id="MF_00135"/>
    </source>
</evidence>
<dbReference type="SUPFAM" id="SSF51366">
    <property type="entry name" value="Ribulose-phoshate binding barrel"/>
    <property type="match status" value="1"/>
</dbReference>
<keyword evidence="8 9" id="KW-0413">Isomerase</keyword>
<dbReference type="RefSeq" id="WP_091568532.1">
    <property type="nucleotide sequence ID" value="NZ_FMZA01000008.1"/>
</dbReference>
<dbReference type="InterPro" id="IPR044643">
    <property type="entry name" value="TrpF_fam"/>
</dbReference>
<gene>
    <name evidence="9" type="primary">trpF</name>
    <name evidence="12" type="ORF">SAMN04488112_108104</name>
</gene>
<evidence type="ECO:0000256" key="3">
    <source>
        <dbReference type="ARBA" id="ARBA00012572"/>
    </source>
</evidence>
<evidence type="ECO:0000256" key="1">
    <source>
        <dbReference type="ARBA" id="ARBA00001164"/>
    </source>
</evidence>
<evidence type="ECO:0000259" key="11">
    <source>
        <dbReference type="Pfam" id="PF00697"/>
    </source>
</evidence>
<dbReference type="CDD" id="cd00405">
    <property type="entry name" value="PRAI"/>
    <property type="match status" value="1"/>
</dbReference>
<feature type="domain" description="N-(5'phosphoribosyl) anthranilate isomerase (PRAI)" evidence="11">
    <location>
        <begin position="7"/>
        <end position="209"/>
    </location>
</feature>
<dbReference type="PANTHER" id="PTHR42894:SF1">
    <property type="entry name" value="N-(5'-PHOSPHORIBOSYL)ANTHRANILATE ISOMERASE"/>
    <property type="match status" value="1"/>
</dbReference>
<evidence type="ECO:0000256" key="8">
    <source>
        <dbReference type="ARBA" id="ARBA00023235"/>
    </source>
</evidence>
<evidence type="ECO:0000256" key="5">
    <source>
        <dbReference type="ARBA" id="ARBA00022605"/>
    </source>
</evidence>
<dbReference type="GO" id="GO:0000162">
    <property type="term" value="P:L-tryptophan biosynthetic process"/>
    <property type="evidence" value="ECO:0007669"/>
    <property type="project" value="UniProtKB-UniRule"/>
</dbReference>
<comment type="pathway">
    <text evidence="2 9">Amino-acid biosynthesis; L-tryptophan biosynthesis; L-tryptophan from chorismate: step 3/5.</text>
</comment>
<dbReference type="OrthoDB" id="9786954at2"/>
<keyword evidence="7 9" id="KW-0057">Aromatic amino acid biosynthesis</keyword>
<dbReference type="EMBL" id="FMZA01000008">
    <property type="protein sequence ID" value="SDC46094.1"/>
    <property type="molecule type" value="Genomic_DNA"/>
</dbReference>
<evidence type="ECO:0000256" key="10">
    <source>
        <dbReference type="SAM" id="MobiDB-lite"/>
    </source>
</evidence>
<dbReference type="AlphaFoldDB" id="A0A1G6LSL4"/>
<dbReference type="InterPro" id="IPR011060">
    <property type="entry name" value="RibuloseP-bd_barrel"/>
</dbReference>
<dbReference type="EC" id="5.3.1.24" evidence="3 9"/>
<evidence type="ECO:0000256" key="7">
    <source>
        <dbReference type="ARBA" id="ARBA00023141"/>
    </source>
</evidence>
<dbReference type="HAMAP" id="MF_00135">
    <property type="entry name" value="PRAI"/>
    <property type="match status" value="1"/>
</dbReference>
<evidence type="ECO:0000313" key="13">
    <source>
        <dbReference type="Proteomes" id="UP000199387"/>
    </source>
</evidence>
<dbReference type="UniPathway" id="UPA00035">
    <property type="reaction ID" value="UER00042"/>
</dbReference>
<comment type="catalytic activity">
    <reaction evidence="1 9">
        <text>N-(5-phospho-beta-D-ribosyl)anthranilate = 1-(2-carboxyphenylamino)-1-deoxy-D-ribulose 5-phosphate</text>
        <dbReference type="Rhea" id="RHEA:21540"/>
        <dbReference type="ChEBI" id="CHEBI:18277"/>
        <dbReference type="ChEBI" id="CHEBI:58613"/>
        <dbReference type="EC" id="5.3.1.24"/>
    </reaction>
</comment>
<keyword evidence="5 9" id="KW-0028">Amino-acid biosynthesis</keyword>
<protein>
    <recommendedName>
        <fullName evidence="4 9">N-(5'-phosphoribosyl)anthranilate isomerase</fullName>
        <shortName evidence="9">PRAI</shortName>
        <ecNumber evidence="3 9">5.3.1.24</ecNumber>
    </recommendedName>
</protein>
<keyword evidence="13" id="KW-1185">Reference proteome</keyword>
<evidence type="ECO:0000256" key="4">
    <source>
        <dbReference type="ARBA" id="ARBA00022272"/>
    </source>
</evidence>
<organism evidence="12 13">
    <name type="scientific">Melghirimyces thermohalophilus</name>
    <dbReference type="NCBI Taxonomy" id="1236220"/>
    <lineage>
        <taxon>Bacteria</taxon>
        <taxon>Bacillati</taxon>
        <taxon>Bacillota</taxon>
        <taxon>Bacilli</taxon>
        <taxon>Bacillales</taxon>
        <taxon>Thermoactinomycetaceae</taxon>
        <taxon>Melghirimyces</taxon>
    </lineage>
</organism>
<sequence>MSRTFVKLCGLQTPEDAEKLNGVDADAAGMIFVPGRRRTVKGKQAAAIAAQLPRGIEKVGVFMDPAEEDLREATNRIPLDWVQLHGTESPRLCRWVKEELGTAVIKVVHAGQAPPAPAEAYADHVDAVLVDSVLGKQKGGTGQVFSWDLLRTEQAHWRALGLPVWVAGGLTADNVEGLLTEHAPDGVDTSSGVESEGVKDRSKMRRFVERVRKYDRQHR</sequence>
<feature type="region of interest" description="Disordered" evidence="10">
    <location>
        <begin position="181"/>
        <end position="201"/>
    </location>
</feature>
<reference evidence="12 13" key="1">
    <citation type="submission" date="2016-10" db="EMBL/GenBank/DDBJ databases">
        <authorList>
            <person name="de Groot N.N."/>
        </authorList>
    </citation>
    <scope>NUCLEOTIDE SEQUENCE [LARGE SCALE GENOMIC DNA]</scope>
    <source>
        <strain evidence="12 13">DSM 45514</strain>
    </source>
</reference>
<name>A0A1G6LSL4_9BACL</name>
<proteinExistence type="inferred from homology"/>
<dbReference type="Pfam" id="PF00697">
    <property type="entry name" value="PRAI"/>
    <property type="match status" value="1"/>
</dbReference>
<dbReference type="InterPro" id="IPR001240">
    <property type="entry name" value="PRAI_dom"/>
</dbReference>
<accession>A0A1G6LSL4</accession>
<comment type="similarity">
    <text evidence="9">Belongs to the TrpF family.</text>
</comment>
<dbReference type="Proteomes" id="UP000199387">
    <property type="component" value="Unassembled WGS sequence"/>
</dbReference>
<evidence type="ECO:0000256" key="2">
    <source>
        <dbReference type="ARBA" id="ARBA00004664"/>
    </source>
</evidence>
<dbReference type="PANTHER" id="PTHR42894">
    <property type="entry name" value="N-(5'-PHOSPHORIBOSYL)ANTHRANILATE ISOMERASE"/>
    <property type="match status" value="1"/>
</dbReference>